<proteinExistence type="predicted"/>
<sequence length="67" mass="7289">MAKGQGAMPEQFMDFAAMVWKTVDQAQPGYQCHCLAIMAIEPNTVARNPRRAADKSAMKCLTSLSGN</sequence>
<evidence type="ECO:0000313" key="2">
    <source>
        <dbReference type="Proteomes" id="UP000031572"/>
    </source>
</evidence>
<reference evidence="1 2" key="1">
    <citation type="submission" date="2014-12" db="EMBL/GenBank/DDBJ databases">
        <title>Denitrispirillum autotrophicum gen. nov., sp. nov., Denitrifying, Facultatively Autotrophic Bacteria Isolated from Rice Paddy Soil.</title>
        <authorList>
            <person name="Ishii S."/>
            <person name="Ashida N."/>
            <person name="Ohno H."/>
            <person name="Otsuka S."/>
            <person name="Yokota A."/>
            <person name="Senoo K."/>
        </authorList>
    </citation>
    <scope>NUCLEOTIDE SEQUENCE [LARGE SCALE GENOMIC DNA]</scope>
    <source>
        <strain evidence="1 2">TSA66</strain>
    </source>
</reference>
<keyword evidence="2" id="KW-1185">Reference proteome</keyword>
<dbReference type="STRING" id="709839.TSA66_03295"/>
<dbReference type="EMBL" id="JWJG01000028">
    <property type="protein sequence ID" value="KIF80060.1"/>
    <property type="molecule type" value="Genomic_DNA"/>
</dbReference>
<comment type="caution">
    <text evidence="1">The sequence shown here is derived from an EMBL/GenBank/DDBJ whole genome shotgun (WGS) entry which is preliminary data.</text>
</comment>
<name>A0A0C2BFN5_9BURK</name>
<organism evidence="1 2">
    <name type="scientific">Noviherbaspirillum autotrophicum</name>
    <dbReference type="NCBI Taxonomy" id="709839"/>
    <lineage>
        <taxon>Bacteria</taxon>
        <taxon>Pseudomonadati</taxon>
        <taxon>Pseudomonadota</taxon>
        <taxon>Betaproteobacteria</taxon>
        <taxon>Burkholderiales</taxon>
        <taxon>Oxalobacteraceae</taxon>
        <taxon>Noviherbaspirillum</taxon>
    </lineage>
</organism>
<gene>
    <name evidence="1" type="ORF">TSA66_03295</name>
</gene>
<protein>
    <submittedName>
        <fullName evidence="1">Uncharacterized protein</fullName>
    </submittedName>
</protein>
<dbReference type="Proteomes" id="UP000031572">
    <property type="component" value="Unassembled WGS sequence"/>
</dbReference>
<accession>A0A0C2BFN5</accession>
<evidence type="ECO:0000313" key="1">
    <source>
        <dbReference type="EMBL" id="KIF80060.1"/>
    </source>
</evidence>
<dbReference type="AlphaFoldDB" id="A0A0C2BFN5"/>